<evidence type="ECO:0000256" key="3">
    <source>
        <dbReference type="SAM" id="SignalP"/>
    </source>
</evidence>
<keyword evidence="3" id="KW-0732">Signal</keyword>
<dbReference type="PANTHER" id="PTHR11567">
    <property type="entry name" value="ACID PHOSPHATASE-RELATED"/>
    <property type="match status" value="1"/>
</dbReference>
<dbReference type="EMBL" id="CDSF01000112">
    <property type="protein sequence ID" value="CEP01532.1"/>
    <property type="molecule type" value="Genomic_DNA"/>
</dbReference>
<feature type="chain" id="PRO_5035990830" description="Acid phosphatase" evidence="3">
    <location>
        <begin position="22"/>
        <end position="435"/>
    </location>
</feature>
<protein>
    <recommendedName>
        <fullName evidence="8">Acid phosphatase</fullName>
    </recommendedName>
</protein>
<comment type="similarity">
    <text evidence="1">Belongs to the histidine acid phosphatase family.</text>
</comment>
<keyword evidence="6" id="KW-1185">Reference proteome</keyword>
<dbReference type="AlphaFoldDB" id="A0A0G4J1X5"/>
<dbReference type="Proteomes" id="UP000290189">
    <property type="component" value="Unassembled WGS sequence"/>
</dbReference>
<reference evidence="5 7" key="2">
    <citation type="submission" date="2018-03" db="EMBL/GenBank/DDBJ databases">
        <authorList>
            <person name="Fogelqvist J."/>
        </authorList>
    </citation>
    <scope>NUCLEOTIDE SEQUENCE [LARGE SCALE GENOMIC DNA]</scope>
</reference>
<feature type="signal peptide" evidence="3">
    <location>
        <begin position="1"/>
        <end position="21"/>
    </location>
</feature>
<proteinExistence type="inferred from homology"/>
<evidence type="ECO:0000313" key="5">
    <source>
        <dbReference type="EMBL" id="SPQ93190.1"/>
    </source>
</evidence>
<dbReference type="Proteomes" id="UP000039324">
    <property type="component" value="Unassembled WGS sequence"/>
</dbReference>
<organism evidence="4 6">
    <name type="scientific">Plasmodiophora brassicae</name>
    <name type="common">Clubroot disease agent</name>
    <dbReference type="NCBI Taxonomy" id="37360"/>
    <lineage>
        <taxon>Eukaryota</taxon>
        <taxon>Sar</taxon>
        <taxon>Rhizaria</taxon>
        <taxon>Endomyxa</taxon>
        <taxon>Phytomyxea</taxon>
        <taxon>Plasmodiophorida</taxon>
        <taxon>Plasmodiophoridae</taxon>
        <taxon>Plasmodiophora</taxon>
    </lineage>
</organism>
<dbReference type="OrthoDB" id="10257284at2759"/>
<geneLocation type="mitochondrion" evidence="5"/>
<dbReference type="GO" id="GO:0016791">
    <property type="term" value="F:phosphatase activity"/>
    <property type="evidence" value="ECO:0007669"/>
    <property type="project" value="TreeGrafter"/>
</dbReference>
<dbReference type="OMA" id="HKCANYW"/>
<evidence type="ECO:0000256" key="1">
    <source>
        <dbReference type="ARBA" id="ARBA00005375"/>
    </source>
</evidence>
<dbReference type="CDD" id="cd07061">
    <property type="entry name" value="HP_HAP_like"/>
    <property type="match status" value="1"/>
</dbReference>
<dbReference type="InterPro" id="IPR000560">
    <property type="entry name" value="His_Pase_clade-2"/>
</dbReference>
<evidence type="ECO:0000313" key="6">
    <source>
        <dbReference type="Proteomes" id="UP000039324"/>
    </source>
</evidence>
<keyword evidence="2" id="KW-0378">Hydrolase</keyword>
<dbReference type="InterPro" id="IPR050645">
    <property type="entry name" value="Histidine_acid_phosphatase"/>
</dbReference>
<reference evidence="4 6" key="1">
    <citation type="submission" date="2015-02" db="EMBL/GenBank/DDBJ databases">
        <authorList>
            <person name="Chooi Y.-H."/>
        </authorList>
    </citation>
    <scope>NUCLEOTIDE SEQUENCE [LARGE SCALE GENOMIC DNA]</scope>
    <source>
        <strain evidence="4">E3</strain>
    </source>
</reference>
<evidence type="ECO:0008006" key="8">
    <source>
        <dbReference type="Google" id="ProtNLM"/>
    </source>
</evidence>
<dbReference type="SUPFAM" id="SSF53254">
    <property type="entry name" value="Phosphoglycerate mutase-like"/>
    <property type="match status" value="1"/>
</dbReference>
<dbReference type="Gene3D" id="3.40.50.1240">
    <property type="entry name" value="Phosphoglycerate mutase-like"/>
    <property type="match status" value="1"/>
</dbReference>
<gene>
    <name evidence="4" type="ORF">PBRA_002138</name>
    <name evidence="5" type="ORF">PLBR_LOCUS405</name>
</gene>
<dbReference type="STRING" id="37360.A0A0G4J1X5"/>
<sequence>MSPTFIVTAVLAIAAANRVGAVELVTKPELLNRPTCGVDPDNAGAVKDLAIPTLDSRKYEVVQVHAFLRHGDRFFAEGTQCWPGQQNTVYECDRVTSLSQPTSSGKFCKSQAVRFRERSLVHPFNGTCEVAQLTLKGLRQMQVLGGIFKDAYGDRLLGNQCLKDDKVQFEVTDSERTILSGQAFLETIFKDAEQGPSSAIDMWTVPAAPTTVPFSNPYACPSAGPLASQAGRSTAFLSHYMGTTLPLLKELAAIAGMPLSSVNLHWFDCLAVSSCRGDPMPVGITEEIMDATSVEGLFEVNYLNGFPDRVTAGQATVGPLLRNINDRMTLGVQGEGKSFYVFSGHDTTPMMMLLSALGNTPTLWPPYGSYMSIELIQSKKDRSAYFVRFVYNGKVLRFPEPCPLDNDLCPLSAFQEMLQPMIPSRDACPDVNYEN</sequence>
<keyword evidence="5" id="KW-0496">Mitochondrion</keyword>
<dbReference type="EMBL" id="OVEO01000001">
    <property type="protein sequence ID" value="SPQ93190.1"/>
    <property type="molecule type" value="Genomic_DNA"/>
</dbReference>
<evidence type="ECO:0000256" key="2">
    <source>
        <dbReference type="ARBA" id="ARBA00022801"/>
    </source>
</evidence>
<dbReference type="PANTHER" id="PTHR11567:SF110">
    <property type="entry name" value="2-PHOSPHOXYLOSE PHOSPHATASE 1"/>
    <property type="match status" value="1"/>
</dbReference>
<name>A0A0G4J1X5_PLABS</name>
<evidence type="ECO:0000313" key="4">
    <source>
        <dbReference type="EMBL" id="CEP01532.1"/>
    </source>
</evidence>
<dbReference type="Pfam" id="PF00328">
    <property type="entry name" value="His_Phos_2"/>
    <property type="match status" value="2"/>
</dbReference>
<dbReference type="InterPro" id="IPR029033">
    <property type="entry name" value="His_PPase_superfam"/>
</dbReference>
<evidence type="ECO:0000313" key="7">
    <source>
        <dbReference type="Proteomes" id="UP000290189"/>
    </source>
</evidence>
<accession>A0A0G4J1X5</accession>